<evidence type="ECO:0000313" key="6">
    <source>
        <dbReference type="EMBL" id="SCB46755.1"/>
    </source>
</evidence>
<keyword evidence="3" id="KW-0862">Zinc</keyword>
<keyword evidence="4" id="KW-0456">Lyase</keyword>
<dbReference type="SUPFAM" id="SSF51316">
    <property type="entry name" value="Mss4-like"/>
    <property type="match status" value="1"/>
</dbReference>
<evidence type="ECO:0000259" key="5">
    <source>
        <dbReference type="PROSITE" id="PS51891"/>
    </source>
</evidence>
<protein>
    <submittedName>
        <fullName evidence="6">Uncharacterized conserved protein</fullName>
    </submittedName>
</protein>
<reference evidence="6 7" key="1">
    <citation type="submission" date="2016-08" db="EMBL/GenBank/DDBJ databases">
        <authorList>
            <person name="Seilhamer J.J."/>
        </authorList>
    </citation>
    <scope>NUCLEOTIDE SEQUENCE [LARGE SCALE GENOMIC DNA]</scope>
    <source>
        <strain evidence="6 7">CCBAU 10071</strain>
    </source>
</reference>
<dbReference type="Pfam" id="PF04828">
    <property type="entry name" value="GFA"/>
    <property type="match status" value="1"/>
</dbReference>
<dbReference type="InterPro" id="IPR006913">
    <property type="entry name" value="CENP-V/GFA"/>
</dbReference>
<feature type="domain" description="CENP-V/GFA" evidence="5">
    <location>
        <begin position="3"/>
        <end position="111"/>
    </location>
</feature>
<dbReference type="RefSeq" id="WP_074448186.1">
    <property type="nucleotide sequence ID" value="NZ_FMAE01000009.1"/>
</dbReference>
<evidence type="ECO:0000256" key="2">
    <source>
        <dbReference type="ARBA" id="ARBA00022723"/>
    </source>
</evidence>
<accession>A0A1C3X3M4</accession>
<dbReference type="GO" id="GO:0046872">
    <property type="term" value="F:metal ion binding"/>
    <property type="evidence" value="ECO:0007669"/>
    <property type="project" value="UniProtKB-KW"/>
</dbReference>
<dbReference type="Gene3D" id="3.90.1590.10">
    <property type="entry name" value="glutathione-dependent formaldehyde- activating enzyme (gfa)"/>
    <property type="match status" value="1"/>
</dbReference>
<dbReference type="PANTHER" id="PTHR33337:SF40">
    <property type="entry name" value="CENP-V_GFA DOMAIN-CONTAINING PROTEIN-RELATED"/>
    <property type="match status" value="1"/>
</dbReference>
<name>A0A1C3X3M4_9BRAD</name>
<evidence type="ECO:0000256" key="3">
    <source>
        <dbReference type="ARBA" id="ARBA00022833"/>
    </source>
</evidence>
<evidence type="ECO:0000313" key="7">
    <source>
        <dbReference type="Proteomes" id="UP000183174"/>
    </source>
</evidence>
<dbReference type="InterPro" id="IPR011057">
    <property type="entry name" value="Mss4-like_sf"/>
</dbReference>
<proteinExistence type="inferred from homology"/>
<keyword evidence="2" id="KW-0479">Metal-binding</keyword>
<dbReference type="GO" id="GO:0016846">
    <property type="term" value="F:carbon-sulfur lyase activity"/>
    <property type="evidence" value="ECO:0007669"/>
    <property type="project" value="InterPro"/>
</dbReference>
<dbReference type="AlphaFoldDB" id="A0A1C3X3M4"/>
<dbReference type="EMBL" id="FMAE01000009">
    <property type="protein sequence ID" value="SCB46755.1"/>
    <property type="molecule type" value="Genomic_DNA"/>
</dbReference>
<dbReference type="PANTHER" id="PTHR33337">
    <property type="entry name" value="GFA DOMAIN-CONTAINING PROTEIN"/>
    <property type="match status" value="1"/>
</dbReference>
<comment type="similarity">
    <text evidence="1">Belongs to the Gfa family.</text>
</comment>
<dbReference type="PROSITE" id="PS51891">
    <property type="entry name" value="CENP_V_GFA"/>
    <property type="match status" value="1"/>
</dbReference>
<organism evidence="6 7">
    <name type="scientific">Bradyrhizobium yuanmingense</name>
    <dbReference type="NCBI Taxonomy" id="108015"/>
    <lineage>
        <taxon>Bacteria</taxon>
        <taxon>Pseudomonadati</taxon>
        <taxon>Pseudomonadota</taxon>
        <taxon>Alphaproteobacteria</taxon>
        <taxon>Hyphomicrobiales</taxon>
        <taxon>Nitrobacteraceae</taxon>
        <taxon>Bradyrhizobium</taxon>
    </lineage>
</organism>
<gene>
    <name evidence="6" type="ORF">GA0061099_100955</name>
</gene>
<evidence type="ECO:0000256" key="4">
    <source>
        <dbReference type="ARBA" id="ARBA00023239"/>
    </source>
</evidence>
<sequence>MKIDGSCHCGDIRYKAEVNPDNVIICHCTDCQTLSGGAFRTAVPAVEGTFVLLSGAPKRYVKTGESGNKREQAFCGNCGTHLYSAPPGLASRVVALRVGSIRQRDQLVPKDQYWCRSSQKWLQGLSSIKRTEKQPVFDPKGGFGSSTID</sequence>
<evidence type="ECO:0000256" key="1">
    <source>
        <dbReference type="ARBA" id="ARBA00005495"/>
    </source>
</evidence>
<dbReference type="Proteomes" id="UP000183174">
    <property type="component" value="Unassembled WGS sequence"/>
</dbReference>